<feature type="domain" description="Pyridoxamine 5'-phosphate oxidase N-terminal" evidence="1">
    <location>
        <begin position="104"/>
        <end position="215"/>
    </location>
</feature>
<dbReference type="EC" id="1.-.-.-" evidence="2"/>
<dbReference type="PANTHER" id="PTHR40660:SF1">
    <property type="entry name" value="5'-PHOSPHATE OXIDASE PUTATIVE DOMAIN-CONTAINING PROTEIN-RELATED"/>
    <property type="match status" value="1"/>
</dbReference>
<evidence type="ECO:0000313" key="2">
    <source>
        <dbReference type="EMBL" id="WGH92496.1"/>
    </source>
</evidence>
<keyword evidence="2" id="KW-0560">Oxidoreductase</keyword>
<keyword evidence="3" id="KW-1185">Reference proteome</keyword>
<sequence>MTVETWRDGIWLESIGLFQQARAGNHQAAMRLLETSADPATTVHGLLRMLVVFLRDEDPEKMERFLDASLRAGAPPLGSPFVRDSAAFAEGFAGRLRGGFRLTGHMRALLETDIPVLATATPEGAPAVGPTSSLRIWDERTLFYYEPPTGRHLANFRAGSVATVAVIDQDNFTGYRFVGLPEVHHNGDVFEAAVTFARAQDVSPPAAAVLIHLHEAEMLDVSA</sequence>
<name>A0AAJ6AFS2_9MICC</name>
<dbReference type="GeneID" id="83696092"/>
<dbReference type="SUPFAM" id="SSF50475">
    <property type="entry name" value="FMN-binding split barrel"/>
    <property type="match status" value="1"/>
</dbReference>
<dbReference type="InterPro" id="IPR012349">
    <property type="entry name" value="Split_barrel_FMN-bd"/>
</dbReference>
<dbReference type="PANTHER" id="PTHR40660">
    <property type="entry name" value="5'-PHOSPHATE OXIDASE PUTATIVE DOMAIN-CONTAINING PROTEIN-RELATED"/>
    <property type="match status" value="1"/>
</dbReference>
<organism evidence="2 3">
    <name type="scientific">Auritidibacter ignavus</name>
    <dbReference type="NCBI Taxonomy" id="678932"/>
    <lineage>
        <taxon>Bacteria</taxon>
        <taxon>Bacillati</taxon>
        <taxon>Actinomycetota</taxon>
        <taxon>Actinomycetes</taxon>
        <taxon>Micrococcales</taxon>
        <taxon>Micrococcaceae</taxon>
        <taxon>Auritidibacter</taxon>
    </lineage>
</organism>
<protein>
    <submittedName>
        <fullName evidence="2">Pyridoxamine 5'-phosphate oxidase family protein</fullName>
        <ecNumber evidence="2">1.-.-.-</ecNumber>
        <ecNumber evidence="2">1.4.3.5</ecNumber>
    </submittedName>
</protein>
<proteinExistence type="predicted"/>
<dbReference type="AlphaFoldDB" id="A0AAJ6AFS2"/>
<dbReference type="Pfam" id="PF01243">
    <property type="entry name" value="PNPOx_N"/>
    <property type="match status" value="1"/>
</dbReference>
<dbReference type="Proteomes" id="UP001224674">
    <property type="component" value="Chromosome"/>
</dbReference>
<dbReference type="RefSeq" id="WP_110099186.1">
    <property type="nucleotide sequence ID" value="NZ_CP122561.1"/>
</dbReference>
<accession>A0AAJ6AFS2</accession>
<evidence type="ECO:0000259" key="1">
    <source>
        <dbReference type="Pfam" id="PF01243"/>
    </source>
</evidence>
<dbReference type="InterPro" id="IPR011576">
    <property type="entry name" value="Pyridox_Oxase_N"/>
</dbReference>
<reference evidence="2 3" key="1">
    <citation type="submission" date="2023-03" db="EMBL/GenBank/DDBJ databases">
        <title>Complete genome sequences of several Auritidibacter ignavus strains isolated from ear infections.</title>
        <authorList>
            <person name="Baehr T."/>
            <person name="Baumhoegger A.M."/>
        </authorList>
    </citation>
    <scope>NUCLEOTIDE SEQUENCE [LARGE SCALE GENOMIC DNA]</scope>
    <source>
        <strain evidence="2 3">BABAE-6</strain>
    </source>
</reference>
<gene>
    <name evidence="2" type="ORF">QDX21_09245</name>
</gene>
<evidence type="ECO:0000313" key="3">
    <source>
        <dbReference type="Proteomes" id="UP001224674"/>
    </source>
</evidence>
<dbReference type="GO" id="GO:0004733">
    <property type="term" value="F:pyridoxamine phosphate oxidase activity"/>
    <property type="evidence" value="ECO:0007669"/>
    <property type="project" value="UniProtKB-EC"/>
</dbReference>
<dbReference type="EMBL" id="CP122566">
    <property type="protein sequence ID" value="WGH92496.1"/>
    <property type="molecule type" value="Genomic_DNA"/>
</dbReference>
<dbReference type="Gene3D" id="2.30.110.10">
    <property type="entry name" value="Electron Transport, Fmn-binding Protein, Chain A"/>
    <property type="match status" value="1"/>
</dbReference>
<dbReference type="EC" id="1.4.3.5" evidence="2"/>